<feature type="transmembrane region" description="Helical" evidence="1">
    <location>
        <begin position="123"/>
        <end position="149"/>
    </location>
</feature>
<evidence type="ECO:0000313" key="3">
    <source>
        <dbReference type="Proteomes" id="UP001225034"/>
    </source>
</evidence>
<dbReference type="Proteomes" id="UP001225034">
    <property type="component" value="Unassembled WGS sequence"/>
</dbReference>
<evidence type="ECO:0000256" key="1">
    <source>
        <dbReference type="SAM" id="Phobius"/>
    </source>
</evidence>
<evidence type="ECO:0000313" key="2">
    <source>
        <dbReference type="EMBL" id="MDQ0205691.1"/>
    </source>
</evidence>
<dbReference type="EMBL" id="JAUSUA010000001">
    <property type="protein sequence ID" value="MDQ0205691.1"/>
    <property type="molecule type" value="Genomic_DNA"/>
</dbReference>
<proteinExistence type="predicted"/>
<evidence type="ECO:0008006" key="4">
    <source>
        <dbReference type="Google" id="ProtNLM"/>
    </source>
</evidence>
<gene>
    <name evidence="2" type="ORF">J2S05_000465</name>
</gene>
<feature type="transmembrane region" description="Helical" evidence="1">
    <location>
        <begin position="54"/>
        <end position="74"/>
    </location>
</feature>
<keyword evidence="1" id="KW-0812">Transmembrane</keyword>
<keyword evidence="1" id="KW-1133">Transmembrane helix</keyword>
<accession>A0ABT9YD89</accession>
<name>A0ABT9YD89_9BACI</name>
<dbReference type="RefSeq" id="WP_306979549.1">
    <property type="nucleotide sequence ID" value="NZ_JAUSUA010000001.1"/>
</dbReference>
<sequence>MKFNVDYPNEEEVKNHITQIVNAGMPEKENFIDRLFRMYRHVGFGHLFKDKTEIIFLAIIGFLVMCFLSLSLTHKQFSDSVYIFIFTISPCIYFILALRSFVHKFNKKAEIEHTTKYSFTQMSAFRMLVFSIFSFLLNTTFIALISLFITEISILRAFLVMSCSLLFFSVLFLFIFKHSTKSWVQSYGLGLVWIFGNIVLYYINPNGFKVILLQIPLFGYMVISLIGFILLFRAIQSLFFYNIHKEVG</sequence>
<organism evidence="2 3">
    <name type="scientific">Alkalicoccobacillus murimartini</name>
    <dbReference type="NCBI Taxonomy" id="171685"/>
    <lineage>
        <taxon>Bacteria</taxon>
        <taxon>Bacillati</taxon>
        <taxon>Bacillota</taxon>
        <taxon>Bacilli</taxon>
        <taxon>Bacillales</taxon>
        <taxon>Bacillaceae</taxon>
        <taxon>Alkalicoccobacillus</taxon>
    </lineage>
</organism>
<feature type="transmembrane region" description="Helical" evidence="1">
    <location>
        <begin position="80"/>
        <end position="102"/>
    </location>
</feature>
<reference evidence="2 3" key="1">
    <citation type="submission" date="2023-07" db="EMBL/GenBank/DDBJ databases">
        <title>Genomic Encyclopedia of Type Strains, Phase IV (KMG-IV): sequencing the most valuable type-strain genomes for metagenomic binning, comparative biology and taxonomic classification.</title>
        <authorList>
            <person name="Goeker M."/>
        </authorList>
    </citation>
    <scope>NUCLEOTIDE SEQUENCE [LARGE SCALE GENOMIC DNA]</scope>
    <source>
        <strain evidence="2 3">DSM 19154</strain>
    </source>
</reference>
<protein>
    <recommendedName>
        <fullName evidence="4">DUF1129 family protein</fullName>
    </recommendedName>
</protein>
<feature type="transmembrane region" description="Helical" evidence="1">
    <location>
        <begin position="155"/>
        <end position="176"/>
    </location>
</feature>
<keyword evidence="3" id="KW-1185">Reference proteome</keyword>
<feature type="transmembrane region" description="Helical" evidence="1">
    <location>
        <begin position="183"/>
        <end position="203"/>
    </location>
</feature>
<feature type="transmembrane region" description="Helical" evidence="1">
    <location>
        <begin position="215"/>
        <end position="235"/>
    </location>
</feature>
<comment type="caution">
    <text evidence="2">The sequence shown here is derived from an EMBL/GenBank/DDBJ whole genome shotgun (WGS) entry which is preliminary data.</text>
</comment>
<keyword evidence="1" id="KW-0472">Membrane</keyword>